<dbReference type="PROSITE" id="PS50097">
    <property type="entry name" value="BTB"/>
    <property type="match status" value="1"/>
</dbReference>
<protein>
    <recommendedName>
        <fullName evidence="5">BTB domain-containing protein</fullName>
    </recommendedName>
</protein>
<accession>A0ABQ8Z7Z2</accession>
<name>A0ABQ8Z7Z2_9EUKA</name>
<dbReference type="EMBL" id="JAOAOG010000036">
    <property type="protein sequence ID" value="KAJ6252939.1"/>
    <property type="molecule type" value="Genomic_DNA"/>
</dbReference>
<dbReference type="SUPFAM" id="SSF54695">
    <property type="entry name" value="POZ domain"/>
    <property type="match status" value="1"/>
</dbReference>
<feature type="domain" description="BTB" evidence="2">
    <location>
        <begin position="41"/>
        <end position="109"/>
    </location>
</feature>
<reference evidence="3" key="1">
    <citation type="submission" date="2022-08" db="EMBL/GenBank/DDBJ databases">
        <title>Novel sulfate-reducing endosymbionts in the free-living metamonad Anaeramoeba.</title>
        <authorList>
            <person name="Jerlstrom-Hultqvist J."/>
            <person name="Cepicka I."/>
            <person name="Gallot-Lavallee L."/>
            <person name="Salas-Leiva D."/>
            <person name="Curtis B.A."/>
            <person name="Zahonova K."/>
            <person name="Pipaliya S."/>
            <person name="Dacks J."/>
            <person name="Roger A.J."/>
        </authorList>
    </citation>
    <scope>NUCLEOTIDE SEQUENCE</scope>
    <source>
        <strain evidence="3">Schooner1</strain>
    </source>
</reference>
<proteinExistence type="predicted"/>
<evidence type="ECO:0000313" key="4">
    <source>
        <dbReference type="Proteomes" id="UP001150062"/>
    </source>
</evidence>
<keyword evidence="4" id="KW-1185">Reference proteome</keyword>
<dbReference type="SMART" id="SM00875">
    <property type="entry name" value="BACK"/>
    <property type="match status" value="1"/>
</dbReference>
<dbReference type="InterPro" id="IPR000421">
    <property type="entry name" value="FA58C"/>
</dbReference>
<dbReference type="SUPFAM" id="SSF49785">
    <property type="entry name" value="Galactose-binding domain-like"/>
    <property type="match status" value="1"/>
</dbReference>
<evidence type="ECO:0000259" key="1">
    <source>
        <dbReference type="PROSITE" id="PS50022"/>
    </source>
</evidence>
<dbReference type="Gene3D" id="2.60.120.260">
    <property type="entry name" value="Galactose-binding domain-like"/>
    <property type="match status" value="1"/>
</dbReference>
<dbReference type="PROSITE" id="PS50022">
    <property type="entry name" value="FA58C_3"/>
    <property type="match status" value="1"/>
</dbReference>
<evidence type="ECO:0008006" key="5">
    <source>
        <dbReference type="Google" id="ProtNLM"/>
    </source>
</evidence>
<evidence type="ECO:0000313" key="3">
    <source>
        <dbReference type="EMBL" id="KAJ6252939.1"/>
    </source>
</evidence>
<dbReference type="Proteomes" id="UP001150062">
    <property type="component" value="Unassembled WGS sequence"/>
</dbReference>
<dbReference type="SMART" id="SM00225">
    <property type="entry name" value="BTB"/>
    <property type="match status" value="1"/>
</dbReference>
<comment type="caution">
    <text evidence="3">The sequence shown here is derived from an EMBL/GenBank/DDBJ whole genome shotgun (WGS) entry which is preliminary data.</text>
</comment>
<feature type="domain" description="F5/8 type C" evidence="1">
    <location>
        <begin position="316"/>
        <end position="472"/>
    </location>
</feature>
<dbReference type="PANTHER" id="PTHR47457">
    <property type="entry name" value="OS05G0345500 PROTEIN"/>
    <property type="match status" value="1"/>
</dbReference>
<dbReference type="InterPro" id="IPR011333">
    <property type="entry name" value="SKP1/BTB/POZ_sf"/>
</dbReference>
<dbReference type="Gene3D" id="1.25.40.420">
    <property type="match status" value="1"/>
</dbReference>
<dbReference type="Gene3D" id="3.30.710.10">
    <property type="entry name" value="Potassium Channel Kv1.1, Chain A"/>
    <property type="match status" value="1"/>
</dbReference>
<dbReference type="PANTHER" id="PTHR47457:SF1">
    <property type="entry name" value="BTB DOMAIN-CONTAINING PROTEIN-RELATED"/>
    <property type="match status" value="1"/>
</dbReference>
<dbReference type="InterPro" id="IPR011705">
    <property type="entry name" value="BACK"/>
</dbReference>
<gene>
    <name evidence="3" type="ORF">M0813_13643</name>
</gene>
<dbReference type="InterPro" id="IPR008979">
    <property type="entry name" value="Galactose-bd-like_sf"/>
</dbReference>
<dbReference type="Pfam" id="PF07707">
    <property type="entry name" value="BACK"/>
    <property type="match status" value="1"/>
</dbReference>
<dbReference type="Pfam" id="PF00651">
    <property type="entry name" value="BTB"/>
    <property type="match status" value="1"/>
</dbReference>
<dbReference type="InterPro" id="IPR000210">
    <property type="entry name" value="BTB/POZ_dom"/>
</dbReference>
<sequence>MNLAKIPNKIYPKPLHETEPILGGLIFKKGFRKWLESGDFSDVTIVLNGNKYKLHKIVLSYSSEFFSKMFTVKTKEKDLKTIVINFDDKANVFPDIVGYMYDGNINITLETAVPILAMADQFLINDLKQIASSYVLRNLKKDHVREILLRSIEFKTEDLTNRCIFLLAKNFWLNKNQDYSYLPYQYFYKLIHHESLAVKEEFVVFNTICLYIEKKGVNKKEALSNEQIKKLMKSVRFSFLNFEQLKIVQKNVHVAQSLIVEALLTRLEFFENPKGYEQVIQEKTLNNKYPQKFLPRPICGISFEYENDFDKNGIIYYIGTDGLKNPFSNPSKNQKCNFSVKVSSIMRGDPFDVTARKMNEFWTRDVPASWVLFDFGTKRTIIPNYYTLRHGGNYRADSLRNWDLQGSNDCQNWTVLSKHRSDNSLNGKFATFSWPINKHQDTDFRYLRLLQSGYNSSHHNFLALGGVEFYGELYEIVNFL</sequence>
<evidence type="ECO:0000259" key="2">
    <source>
        <dbReference type="PROSITE" id="PS50097"/>
    </source>
</evidence>
<dbReference type="CDD" id="cd18186">
    <property type="entry name" value="BTB_POZ_ZBTB_KLHL-like"/>
    <property type="match status" value="1"/>
</dbReference>
<organism evidence="3 4">
    <name type="scientific">Anaeramoeba flamelloides</name>
    <dbReference type="NCBI Taxonomy" id="1746091"/>
    <lineage>
        <taxon>Eukaryota</taxon>
        <taxon>Metamonada</taxon>
        <taxon>Anaeramoebidae</taxon>
        <taxon>Anaeramoeba</taxon>
    </lineage>
</organism>